<reference evidence="1" key="1">
    <citation type="submission" date="2021-06" db="EMBL/GenBank/DDBJ databases">
        <title>Parelaphostrongylus tenuis whole genome reference sequence.</title>
        <authorList>
            <person name="Garwood T.J."/>
            <person name="Larsen P.A."/>
            <person name="Fountain-Jones N.M."/>
            <person name="Garbe J.R."/>
            <person name="Macchietto M.G."/>
            <person name="Kania S.A."/>
            <person name="Gerhold R.W."/>
            <person name="Richards J.E."/>
            <person name="Wolf T.M."/>
        </authorList>
    </citation>
    <scope>NUCLEOTIDE SEQUENCE</scope>
    <source>
        <strain evidence="1">MNPRO001-30</strain>
        <tissue evidence="1">Meninges</tissue>
    </source>
</reference>
<dbReference type="AlphaFoldDB" id="A0AAD5MK85"/>
<gene>
    <name evidence="1" type="ORF">KIN20_006347</name>
</gene>
<proteinExistence type="predicted"/>
<accession>A0AAD5MK85</accession>
<dbReference type="EMBL" id="JAHQIW010000887">
    <property type="protein sequence ID" value="KAJ1350542.1"/>
    <property type="molecule type" value="Genomic_DNA"/>
</dbReference>
<protein>
    <submittedName>
        <fullName evidence="1">Uncharacterized protein</fullName>
    </submittedName>
</protein>
<organism evidence="1 2">
    <name type="scientific">Parelaphostrongylus tenuis</name>
    <name type="common">Meningeal worm</name>
    <dbReference type="NCBI Taxonomy" id="148309"/>
    <lineage>
        <taxon>Eukaryota</taxon>
        <taxon>Metazoa</taxon>
        <taxon>Ecdysozoa</taxon>
        <taxon>Nematoda</taxon>
        <taxon>Chromadorea</taxon>
        <taxon>Rhabditida</taxon>
        <taxon>Rhabditina</taxon>
        <taxon>Rhabditomorpha</taxon>
        <taxon>Strongyloidea</taxon>
        <taxon>Metastrongylidae</taxon>
        <taxon>Parelaphostrongylus</taxon>
    </lineage>
</organism>
<keyword evidence="2" id="KW-1185">Reference proteome</keyword>
<evidence type="ECO:0000313" key="1">
    <source>
        <dbReference type="EMBL" id="KAJ1350542.1"/>
    </source>
</evidence>
<evidence type="ECO:0000313" key="2">
    <source>
        <dbReference type="Proteomes" id="UP001196413"/>
    </source>
</evidence>
<comment type="caution">
    <text evidence="1">The sequence shown here is derived from an EMBL/GenBank/DDBJ whole genome shotgun (WGS) entry which is preliminary data.</text>
</comment>
<name>A0AAD5MK85_PARTN</name>
<dbReference type="Proteomes" id="UP001196413">
    <property type="component" value="Unassembled WGS sequence"/>
</dbReference>
<sequence>MTTPPNSNENVMKHDAVKERADLVDQNTEDPRNGPYQSFIANPMHHEVVETEMFNNNQFKDKYGEAYATRKEESSNCPSYPHKASFEVNSANVTASGGGLTGTFGIFQADGHEKHCESTPVFRSL</sequence>